<reference evidence="5 6" key="1">
    <citation type="journal article" date="2023" name="G3 (Bethesda)">
        <title>A chromosome-length genome assembly and annotation of blackberry (Rubus argutus, cv. 'Hillquist').</title>
        <authorList>
            <person name="Bruna T."/>
            <person name="Aryal R."/>
            <person name="Dudchenko O."/>
            <person name="Sargent D.J."/>
            <person name="Mead D."/>
            <person name="Buti M."/>
            <person name="Cavallini A."/>
            <person name="Hytonen T."/>
            <person name="Andres J."/>
            <person name="Pham M."/>
            <person name="Weisz D."/>
            <person name="Mascagni F."/>
            <person name="Usai G."/>
            <person name="Natali L."/>
            <person name="Bassil N."/>
            <person name="Fernandez G.E."/>
            <person name="Lomsadze A."/>
            <person name="Armour M."/>
            <person name="Olukolu B."/>
            <person name="Poorten T."/>
            <person name="Britton C."/>
            <person name="Davik J."/>
            <person name="Ashrafi H."/>
            <person name="Aiden E.L."/>
            <person name="Borodovsky M."/>
            <person name="Worthington M."/>
        </authorList>
    </citation>
    <scope>NUCLEOTIDE SEQUENCE [LARGE SCALE GENOMIC DNA]</scope>
    <source>
        <strain evidence="5">PI 553951</strain>
    </source>
</reference>
<name>A0AAW1XDB0_RUBAR</name>
<dbReference type="EMBL" id="JBEDUW010000004">
    <property type="protein sequence ID" value="KAK9934928.1"/>
    <property type="molecule type" value="Genomic_DNA"/>
</dbReference>
<sequence>MQGVLACRKHFQAQDAAILLVSTLKSGTTWLKAILFALVKRVHYHPDPQQHPLLTNNPHVFVPFLELNLYIEKEVPDLTSYSPARLFSTHLPLVSLPESVKRLCLQEEEAREVVDNISRLCSFENLSNLDVNKSGNCYGAWSIEHYFGESEVGGWRNDMTADMVEQLDCVTEQKLQGSGLKF</sequence>
<evidence type="ECO:0000313" key="5">
    <source>
        <dbReference type="EMBL" id="KAK9934928.1"/>
    </source>
</evidence>
<dbReference type="PANTHER" id="PTHR11783">
    <property type="entry name" value="SULFOTRANSFERASE SULT"/>
    <property type="match status" value="1"/>
</dbReference>
<dbReference type="Gene3D" id="3.40.50.300">
    <property type="entry name" value="P-loop containing nucleotide triphosphate hydrolases"/>
    <property type="match status" value="2"/>
</dbReference>
<dbReference type="Pfam" id="PF00685">
    <property type="entry name" value="Sulfotransfer_1"/>
    <property type="match status" value="2"/>
</dbReference>
<evidence type="ECO:0000256" key="2">
    <source>
        <dbReference type="ARBA" id="ARBA00022679"/>
    </source>
</evidence>
<proteinExistence type="inferred from homology"/>
<feature type="domain" description="Sulfotransferase" evidence="4">
    <location>
        <begin position="111"/>
        <end position="179"/>
    </location>
</feature>
<dbReference type="EC" id="2.8.2.-" evidence="3"/>
<organism evidence="5 6">
    <name type="scientific">Rubus argutus</name>
    <name type="common">Southern blackberry</name>
    <dbReference type="NCBI Taxonomy" id="59490"/>
    <lineage>
        <taxon>Eukaryota</taxon>
        <taxon>Viridiplantae</taxon>
        <taxon>Streptophyta</taxon>
        <taxon>Embryophyta</taxon>
        <taxon>Tracheophyta</taxon>
        <taxon>Spermatophyta</taxon>
        <taxon>Magnoliopsida</taxon>
        <taxon>eudicotyledons</taxon>
        <taxon>Gunneridae</taxon>
        <taxon>Pentapetalae</taxon>
        <taxon>rosids</taxon>
        <taxon>fabids</taxon>
        <taxon>Rosales</taxon>
        <taxon>Rosaceae</taxon>
        <taxon>Rosoideae</taxon>
        <taxon>Rosoideae incertae sedis</taxon>
        <taxon>Rubus</taxon>
    </lineage>
</organism>
<evidence type="ECO:0000259" key="4">
    <source>
        <dbReference type="Pfam" id="PF00685"/>
    </source>
</evidence>
<comment type="similarity">
    <text evidence="1 3">Belongs to the sulfotransferase 1 family.</text>
</comment>
<dbReference type="InterPro" id="IPR000863">
    <property type="entry name" value="Sulfotransferase_dom"/>
</dbReference>
<protein>
    <recommendedName>
        <fullName evidence="3">Sulfotransferase</fullName>
        <ecNumber evidence="3">2.8.2.-</ecNumber>
    </recommendedName>
</protein>
<dbReference type="SUPFAM" id="SSF52540">
    <property type="entry name" value="P-loop containing nucleoside triphosphate hydrolases"/>
    <property type="match status" value="1"/>
</dbReference>
<feature type="domain" description="Sulfotransferase" evidence="4">
    <location>
        <begin position="17"/>
        <end position="102"/>
    </location>
</feature>
<dbReference type="InterPro" id="IPR027417">
    <property type="entry name" value="P-loop_NTPase"/>
</dbReference>
<comment type="caution">
    <text evidence="5">The sequence shown here is derived from an EMBL/GenBank/DDBJ whole genome shotgun (WGS) entry which is preliminary data.</text>
</comment>
<keyword evidence="6" id="KW-1185">Reference proteome</keyword>
<dbReference type="Proteomes" id="UP001457282">
    <property type="component" value="Unassembled WGS sequence"/>
</dbReference>
<accession>A0AAW1XDB0</accession>
<keyword evidence="2 3" id="KW-0808">Transferase</keyword>
<evidence type="ECO:0000256" key="1">
    <source>
        <dbReference type="ARBA" id="ARBA00005771"/>
    </source>
</evidence>
<gene>
    <name evidence="5" type="ORF">M0R45_022052</name>
</gene>
<evidence type="ECO:0000313" key="6">
    <source>
        <dbReference type="Proteomes" id="UP001457282"/>
    </source>
</evidence>
<evidence type="ECO:0000256" key="3">
    <source>
        <dbReference type="RuleBase" id="RU361155"/>
    </source>
</evidence>
<dbReference type="GO" id="GO:0008146">
    <property type="term" value="F:sulfotransferase activity"/>
    <property type="evidence" value="ECO:0007669"/>
    <property type="project" value="InterPro"/>
</dbReference>
<dbReference type="AlphaFoldDB" id="A0AAW1XDB0"/>